<dbReference type="Proteomes" id="UP000256769">
    <property type="component" value="Unassembled WGS sequence"/>
</dbReference>
<dbReference type="EMBL" id="QNUE01000009">
    <property type="protein sequence ID" value="REC66367.1"/>
    <property type="molecule type" value="Genomic_DNA"/>
</dbReference>
<comment type="caution">
    <text evidence="1">The sequence shown here is derived from an EMBL/GenBank/DDBJ whole genome shotgun (WGS) entry which is preliminary data.</text>
</comment>
<gene>
    <name evidence="1" type="ORF">DRF59_12915</name>
</gene>
<accession>A0A3D9CKV6</accession>
<name>A0A3D9CKV6_9FLAO</name>
<reference evidence="1 2" key="1">
    <citation type="journal article" date="2007" name="Int. J. Syst. Evol. Microbiol.">
        <title>Chryseobacterium flavum sp. nov., isolated from polluted soil.</title>
        <authorList>
            <person name="Zhou Y."/>
            <person name="Dong J."/>
            <person name="Wang X."/>
            <person name="Huang X."/>
            <person name="Zhang K.Y."/>
            <person name="Zhang Y.Q."/>
            <person name="Guo Y.F."/>
            <person name="Lai R."/>
            <person name="Li W.J."/>
        </authorList>
    </citation>
    <scope>NUCLEOTIDE SEQUENCE [LARGE SCALE GENOMIC DNA]</scope>
    <source>
        <strain evidence="1 2">KCTC 12877</strain>
    </source>
</reference>
<dbReference type="Gene3D" id="2.180.10.10">
    <property type="entry name" value="RHS repeat-associated core"/>
    <property type="match status" value="1"/>
</dbReference>
<keyword evidence="2" id="KW-1185">Reference proteome</keyword>
<proteinExistence type="predicted"/>
<sequence length="282" mass="31927">MYMADLGRWGAIDPLSEMYYPFSPYSFAANNPIKYIDPNGMWIDIKDGDTTYRYNGGKLYTQNSETKKWDVEATVDSNSYVGQIFSALQSMTGSNSDSFGSKFLGLFENDDINATIQDSKRFQLERFRGKNFTLNNDIYTGFNQEVNIYTSMFGESSKRRDSPFHVTLFHELGHTWLNQIGSKEELGKVWVDGDEYNLEGSIKQSEIAASYIENLLRSEQNLPIRTSYSPDAASASTLVNSIVRSPAINKTNGGINSNVERRVFTMPASVQVIYNKMLNNKK</sequence>
<dbReference type="OrthoDB" id="964483at2"/>
<protein>
    <recommendedName>
        <fullName evidence="3">RHS repeat-associated core domain-containing protein</fullName>
    </recommendedName>
</protein>
<evidence type="ECO:0008006" key="3">
    <source>
        <dbReference type="Google" id="ProtNLM"/>
    </source>
</evidence>
<evidence type="ECO:0000313" key="2">
    <source>
        <dbReference type="Proteomes" id="UP000256769"/>
    </source>
</evidence>
<evidence type="ECO:0000313" key="1">
    <source>
        <dbReference type="EMBL" id="REC66367.1"/>
    </source>
</evidence>
<organism evidence="1 2">
    <name type="scientific">Chryseobacterium flavum</name>
    <dbReference type="NCBI Taxonomy" id="415851"/>
    <lineage>
        <taxon>Bacteria</taxon>
        <taxon>Pseudomonadati</taxon>
        <taxon>Bacteroidota</taxon>
        <taxon>Flavobacteriia</taxon>
        <taxon>Flavobacteriales</taxon>
        <taxon>Weeksellaceae</taxon>
        <taxon>Chryseobacterium group</taxon>
        <taxon>Chryseobacterium</taxon>
    </lineage>
</organism>
<dbReference type="AlphaFoldDB" id="A0A3D9CKV6"/>